<keyword evidence="4" id="KW-1185">Reference proteome</keyword>
<feature type="region of interest" description="Disordered" evidence="1">
    <location>
        <begin position="1"/>
        <end position="27"/>
    </location>
</feature>
<evidence type="ECO:0000313" key="4">
    <source>
        <dbReference type="Proteomes" id="UP000054843"/>
    </source>
</evidence>
<evidence type="ECO:0000256" key="2">
    <source>
        <dbReference type="SAM" id="Phobius"/>
    </source>
</evidence>
<gene>
    <name evidence="3" type="ORF">T10_5550</name>
</gene>
<keyword evidence="2" id="KW-1133">Transmembrane helix</keyword>
<evidence type="ECO:0000256" key="1">
    <source>
        <dbReference type="SAM" id="MobiDB-lite"/>
    </source>
</evidence>
<feature type="transmembrane region" description="Helical" evidence="2">
    <location>
        <begin position="39"/>
        <end position="58"/>
    </location>
</feature>
<dbReference type="Proteomes" id="UP000054843">
    <property type="component" value="Unassembled WGS sequence"/>
</dbReference>
<comment type="caution">
    <text evidence="3">The sequence shown here is derived from an EMBL/GenBank/DDBJ whole genome shotgun (WGS) entry which is preliminary data.</text>
</comment>
<name>A0A0V1MD46_9BILA</name>
<protein>
    <submittedName>
        <fullName evidence="3">Uncharacterized protein</fullName>
    </submittedName>
</protein>
<evidence type="ECO:0000313" key="3">
    <source>
        <dbReference type="EMBL" id="KRZ69816.1"/>
    </source>
</evidence>
<keyword evidence="2" id="KW-0812">Transmembrane</keyword>
<feature type="compositionally biased region" description="Basic and acidic residues" evidence="1">
    <location>
        <begin position="9"/>
        <end position="21"/>
    </location>
</feature>
<dbReference type="AlphaFoldDB" id="A0A0V1MD46"/>
<dbReference type="EMBL" id="JYDO01000127">
    <property type="protein sequence ID" value="KRZ69816.1"/>
    <property type="molecule type" value="Genomic_DNA"/>
</dbReference>
<reference evidence="3 4" key="1">
    <citation type="submission" date="2015-01" db="EMBL/GenBank/DDBJ databases">
        <title>Evolution of Trichinella species and genotypes.</title>
        <authorList>
            <person name="Korhonen P.K."/>
            <person name="Edoardo P."/>
            <person name="Giuseppe L.R."/>
            <person name="Gasser R.B."/>
        </authorList>
    </citation>
    <scope>NUCLEOTIDE SEQUENCE [LARGE SCALE GENOMIC DNA]</scope>
    <source>
        <strain evidence="3">ISS1980</strain>
    </source>
</reference>
<organism evidence="3 4">
    <name type="scientific">Trichinella papuae</name>
    <dbReference type="NCBI Taxonomy" id="268474"/>
    <lineage>
        <taxon>Eukaryota</taxon>
        <taxon>Metazoa</taxon>
        <taxon>Ecdysozoa</taxon>
        <taxon>Nematoda</taxon>
        <taxon>Enoplea</taxon>
        <taxon>Dorylaimia</taxon>
        <taxon>Trichinellida</taxon>
        <taxon>Trichinellidae</taxon>
        <taxon>Trichinella</taxon>
    </lineage>
</organism>
<proteinExistence type="predicted"/>
<keyword evidence="2" id="KW-0472">Membrane</keyword>
<sequence length="59" mass="7181">MSSVLANKNDSKKKIMERKTSQSEYTSSRNMQPFKFFKFSSYVFFIIYKILKLFCFRLF</sequence>
<accession>A0A0V1MD46</accession>